<dbReference type="InterPro" id="IPR018171">
    <property type="entry name" value="Pept_tRNA_hydro_CS"/>
</dbReference>
<dbReference type="Gene3D" id="3.40.50.1470">
    <property type="entry name" value="Peptidyl-tRNA hydrolase"/>
    <property type="match status" value="1"/>
</dbReference>
<dbReference type="PROSITE" id="PS01195">
    <property type="entry name" value="PEPT_TRNA_HYDROL_1"/>
    <property type="match status" value="1"/>
</dbReference>
<name>A0A225DWR8_9BACT</name>
<keyword evidence="4 7" id="KW-0694">RNA-binding</keyword>
<sequence>MKVIVGLGNPGPKYAGTRHNVGFDVVDYLAAAPGCGPFRAKFQAQIAELKEGNEQVLLVKPETFMNLSGRAVRQVVDFYKLATADLLVISDDFNLPLGKLRVRSKGSHGGQNGLRNIQEQLGTDEYPRLRIGVGQPGPNEAVDFVLSRFKPGERSAVEDTVAKAAGVALLWVRAGIEVSMNKANGPEPDAKPKAPKKDGEGRDQATDAEKRRKKKDEKTPDTTGSDGPKAS</sequence>
<dbReference type="PANTHER" id="PTHR17224">
    <property type="entry name" value="PEPTIDYL-TRNA HYDROLASE"/>
    <property type="match status" value="1"/>
</dbReference>
<dbReference type="EC" id="3.1.1.29" evidence="1 7"/>
<dbReference type="GO" id="GO:0006515">
    <property type="term" value="P:protein quality control for misfolded or incompletely synthesized proteins"/>
    <property type="evidence" value="ECO:0007669"/>
    <property type="project" value="UniProtKB-UniRule"/>
</dbReference>
<comment type="catalytic activity">
    <reaction evidence="7 8">
        <text>an N-acyl-L-alpha-aminoacyl-tRNA + H2O = an N-acyl-L-amino acid + a tRNA + H(+)</text>
        <dbReference type="Rhea" id="RHEA:54448"/>
        <dbReference type="Rhea" id="RHEA-COMP:10123"/>
        <dbReference type="Rhea" id="RHEA-COMP:13883"/>
        <dbReference type="ChEBI" id="CHEBI:15377"/>
        <dbReference type="ChEBI" id="CHEBI:15378"/>
        <dbReference type="ChEBI" id="CHEBI:59874"/>
        <dbReference type="ChEBI" id="CHEBI:78442"/>
        <dbReference type="ChEBI" id="CHEBI:138191"/>
        <dbReference type="EC" id="3.1.1.29"/>
    </reaction>
</comment>
<dbReference type="GO" id="GO:0004045">
    <property type="term" value="F:peptidyl-tRNA hydrolase activity"/>
    <property type="evidence" value="ECO:0007669"/>
    <property type="project" value="UniProtKB-UniRule"/>
</dbReference>
<dbReference type="PANTHER" id="PTHR17224:SF1">
    <property type="entry name" value="PEPTIDYL-TRNA HYDROLASE"/>
    <property type="match status" value="1"/>
</dbReference>
<dbReference type="SUPFAM" id="SSF53178">
    <property type="entry name" value="Peptidyl-tRNA hydrolase-like"/>
    <property type="match status" value="1"/>
</dbReference>
<evidence type="ECO:0000256" key="3">
    <source>
        <dbReference type="ARBA" id="ARBA00022801"/>
    </source>
</evidence>
<comment type="subunit">
    <text evidence="7">Monomer.</text>
</comment>
<dbReference type="Pfam" id="PF01195">
    <property type="entry name" value="Pept_tRNA_hydro"/>
    <property type="match status" value="1"/>
</dbReference>
<comment type="similarity">
    <text evidence="5 7 9">Belongs to the PTH family.</text>
</comment>
<evidence type="ECO:0000313" key="11">
    <source>
        <dbReference type="EMBL" id="OWK40765.1"/>
    </source>
</evidence>
<dbReference type="InterPro" id="IPR001328">
    <property type="entry name" value="Pept_tRNA_hydro"/>
</dbReference>
<comment type="function">
    <text evidence="7">Catalyzes the release of premature peptidyl moieties from peptidyl-tRNA molecules trapped in stalled 50S ribosomal subunits, and thus maintains levels of free tRNAs and 50S ribosomes.</text>
</comment>
<feature type="site" description="Discriminates between blocked and unblocked aminoacyl-tRNA" evidence="7">
    <location>
        <position position="9"/>
    </location>
</feature>
<feature type="site" description="Stabilizes the basic form of H active site to accept a proton" evidence="7">
    <location>
        <position position="91"/>
    </location>
</feature>
<feature type="region of interest" description="Disordered" evidence="10">
    <location>
        <begin position="181"/>
        <end position="231"/>
    </location>
</feature>
<dbReference type="NCBIfam" id="TIGR00447">
    <property type="entry name" value="pth"/>
    <property type="match status" value="1"/>
</dbReference>
<gene>
    <name evidence="7" type="primary">pth</name>
    <name evidence="11" type="ORF">FRUB_04657</name>
</gene>
<feature type="compositionally biased region" description="Basic and acidic residues" evidence="10">
    <location>
        <begin position="188"/>
        <end position="220"/>
    </location>
</feature>
<feature type="binding site" evidence="7">
    <location>
        <position position="66"/>
    </location>
    <ligand>
        <name>tRNA</name>
        <dbReference type="ChEBI" id="CHEBI:17843"/>
    </ligand>
</feature>
<keyword evidence="7" id="KW-0963">Cytoplasm</keyword>
<proteinExistence type="inferred from homology"/>
<accession>A0A225DWR8</accession>
<dbReference type="OrthoDB" id="9800507at2"/>
<evidence type="ECO:0000313" key="12">
    <source>
        <dbReference type="Proteomes" id="UP000214646"/>
    </source>
</evidence>
<evidence type="ECO:0000256" key="10">
    <source>
        <dbReference type="SAM" id="MobiDB-lite"/>
    </source>
</evidence>
<dbReference type="GO" id="GO:0072344">
    <property type="term" value="P:rescue of stalled ribosome"/>
    <property type="evidence" value="ECO:0007669"/>
    <property type="project" value="UniProtKB-UniRule"/>
</dbReference>
<dbReference type="CDD" id="cd00462">
    <property type="entry name" value="PTH"/>
    <property type="match status" value="1"/>
</dbReference>
<keyword evidence="12" id="KW-1185">Reference proteome</keyword>
<evidence type="ECO:0000256" key="7">
    <source>
        <dbReference type="HAMAP-Rule" id="MF_00083"/>
    </source>
</evidence>
<evidence type="ECO:0000256" key="9">
    <source>
        <dbReference type="RuleBase" id="RU004320"/>
    </source>
</evidence>
<evidence type="ECO:0000256" key="4">
    <source>
        <dbReference type="ARBA" id="ARBA00022884"/>
    </source>
</evidence>
<dbReference type="GO" id="GO:0005737">
    <property type="term" value="C:cytoplasm"/>
    <property type="evidence" value="ECO:0007669"/>
    <property type="project" value="UniProtKB-SubCell"/>
</dbReference>
<dbReference type="InterPro" id="IPR036416">
    <property type="entry name" value="Pept_tRNA_hydro_sf"/>
</dbReference>
<feature type="binding site" evidence="7">
    <location>
        <position position="112"/>
    </location>
    <ligand>
        <name>tRNA</name>
        <dbReference type="ChEBI" id="CHEBI:17843"/>
    </ligand>
</feature>
<dbReference type="FunFam" id="3.40.50.1470:FF:000001">
    <property type="entry name" value="Peptidyl-tRNA hydrolase"/>
    <property type="match status" value="1"/>
</dbReference>
<reference evidence="12" key="1">
    <citation type="submission" date="2017-06" db="EMBL/GenBank/DDBJ databases">
        <title>Genome analysis of Fimbriiglobus ruber SP5, the first member of the order Planctomycetales with confirmed chitinolytic capability.</title>
        <authorList>
            <person name="Ravin N.V."/>
            <person name="Rakitin A.L."/>
            <person name="Ivanova A.A."/>
            <person name="Beletsky A.V."/>
            <person name="Kulichevskaya I.S."/>
            <person name="Mardanov A.V."/>
            <person name="Dedysh S.N."/>
        </authorList>
    </citation>
    <scope>NUCLEOTIDE SEQUENCE [LARGE SCALE GENOMIC DNA]</scope>
    <source>
        <strain evidence="12">SP5</strain>
    </source>
</reference>
<comment type="subcellular location">
    <subcellularLocation>
        <location evidence="7">Cytoplasm</location>
    </subcellularLocation>
</comment>
<feature type="binding site" evidence="7">
    <location>
        <position position="64"/>
    </location>
    <ligand>
        <name>tRNA</name>
        <dbReference type="ChEBI" id="CHEBI:17843"/>
    </ligand>
</feature>
<organism evidence="11 12">
    <name type="scientific">Fimbriiglobus ruber</name>
    <dbReference type="NCBI Taxonomy" id="1908690"/>
    <lineage>
        <taxon>Bacteria</taxon>
        <taxon>Pseudomonadati</taxon>
        <taxon>Planctomycetota</taxon>
        <taxon>Planctomycetia</taxon>
        <taxon>Gemmatales</taxon>
        <taxon>Gemmataceae</taxon>
        <taxon>Fimbriiglobus</taxon>
    </lineage>
</organism>
<protein>
    <recommendedName>
        <fullName evidence="6 7">Peptidyl-tRNA hydrolase</fullName>
        <shortName evidence="7">Pth</shortName>
        <ecNumber evidence="1 7">3.1.1.29</ecNumber>
    </recommendedName>
</protein>
<evidence type="ECO:0000256" key="1">
    <source>
        <dbReference type="ARBA" id="ARBA00013260"/>
    </source>
</evidence>
<keyword evidence="2 7" id="KW-0820">tRNA-binding</keyword>
<evidence type="ECO:0000256" key="2">
    <source>
        <dbReference type="ARBA" id="ARBA00022555"/>
    </source>
</evidence>
<evidence type="ECO:0000256" key="8">
    <source>
        <dbReference type="RuleBase" id="RU000673"/>
    </source>
</evidence>
<evidence type="ECO:0000256" key="5">
    <source>
        <dbReference type="ARBA" id="ARBA00038063"/>
    </source>
</evidence>
<dbReference type="EMBL" id="NIDE01000007">
    <property type="protein sequence ID" value="OWK40765.1"/>
    <property type="molecule type" value="Genomic_DNA"/>
</dbReference>
<dbReference type="GO" id="GO:0000049">
    <property type="term" value="F:tRNA binding"/>
    <property type="evidence" value="ECO:0007669"/>
    <property type="project" value="UniProtKB-UniRule"/>
</dbReference>
<comment type="function">
    <text evidence="7">Hydrolyzes ribosome-free peptidyl-tRNAs (with 1 or more amino acids incorporated), which drop off the ribosome during protein synthesis, or as a result of ribosome stalling.</text>
</comment>
<feature type="binding site" evidence="7">
    <location>
        <position position="14"/>
    </location>
    <ligand>
        <name>tRNA</name>
        <dbReference type="ChEBI" id="CHEBI:17843"/>
    </ligand>
</feature>
<dbReference type="Proteomes" id="UP000214646">
    <property type="component" value="Unassembled WGS sequence"/>
</dbReference>
<dbReference type="RefSeq" id="WP_088255757.1">
    <property type="nucleotide sequence ID" value="NZ_NIDE01000007.1"/>
</dbReference>
<comment type="caution">
    <text evidence="11">The sequence shown here is derived from an EMBL/GenBank/DDBJ whole genome shotgun (WGS) entry which is preliminary data.</text>
</comment>
<keyword evidence="3 7" id="KW-0378">Hydrolase</keyword>
<feature type="active site" description="Proton acceptor" evidence="7">
    <location>
        <position position="19"/>
    </location>
</feature>
<evidence type="ECO:0000256" key="6">
    <source>
        <dbReference type="ARBA" id="ARBA00050038"/>
    </source>
</evidence>
<dbReference type="AlphaFoldDB" id="A0A225DWR8"/>
<dbReference type="HAMAP" id="MF_00083">
    <property type="entry name" value="Pept_tRNA_hydro_bact"/>
    <property type="match status" value="1"/>
</dbReference>